<dbReference type="EMBL" id="JBKBDD010000015">
    <property type="protein sequence ID" value="MFN6547396.1"/>
    <property type="molecule type" value="Genomic_DNA"/>
</dbReference>
<sequence>MSEPQASPPTTPTIWPGAGRGIKHGDLPKHLFTVAAKHARRALAAAEDPLDLLDRANSIGTSVELLAKSALAHISPTLIAEKDPKSALLLSGVAVAAAYEAKTKSVTDCLLVLKNMGVDFNQQMDVKVLSVRNFALHLGQVDRTLFDEALGTMARLCEEILTVITQHDSTLDRSAFWGSDLLTHVDERLKEEQEAKTLRLQELLAAARRAFERLEQLGLDERALEQLAERDPQIDDENVISVLDWSPERRECPACEHSGWLGYQVIDRSGVYVETDGMCDAYHLVEVSVEARQFVCAVCGLDLDSELLSLVGLGDAQQVTDQASDEEIEAREQYDVERYLDEY</sequence>
<feature type="coiled-coil region" evidence="1">
    <location>
        <begin position="190"/>
        <end position="217"/>
    </location>
</feature>
<reference evidence="2 3" key="1">
    <citation type="submission" date="2024-12" db="EMBL/GenBank/DDBJ databases">
        <title>The coexistence of Mycolicibacterium septicum and Mycolicibacterium nivoides in clinical samples.</title>
        <authorList>
            <person name="Wang C."/>
            <person name="Feng Y."/>
            <person name="Zong Z."/>
        </authorList>
    </citation>
    <scope>NUCLEOTIDE SEQUENCE [LARGE SCALE GENOMIC DNA]</scope>
    <source>
        <strain evidence="2 3">120309</strain>
    </source>
</reference>
<dbReference type="Proteomes" id="UP001635816">
    <property type="component" value="Unassembled WGS sequence"/>
</dbReference>
<keyword evidence="3" id="KW-1185">Reference proteome</keyword>
<evidence type="ECO:0000313" key="3">
    <source>
        <dbReference type="Proteomes" id="UP001635816"/>
    </source>
</evidence>
<organism evidence="2 3">
    <name type="scientific">Mycolicibacterium nivoides</name>
    <dbReference type="NCBI Taxonomy" id="2487344"/>
    <lineage>
        <taxon>Bacteria</taxon>
        <taxon>Bacillati</taxon>
        <taxon>Actinomycetota</taxon>
        <taxon>Actinomycetes</taxon>
        <taxon>Mycobacteriales</taxon>
        <taxon>Mycobacteriaceae</taxon>
        <taxon>Mycolicibacterium</taxon>
    </lineage>
</organism>
<gene>
    <name evidence="2" type="ORF">ACK4CT_29790</name>
</gene>
<evidence type="ECO:0000313" key="2">
    <source>
        <dbReference type="EMBL" id="MFN6547396.1"/>
    </source>
</evidence>
<keyword evidence="1" id="KW-0175">Coiled coil</keyword>
<protein>
    <submittedName>
        <fullName evidence="2">Uncharacterized protein</fullName>
    </submittedName>
</protein>
<evidence type="ECO:0000256" key="1">
    <source>
        <dbReference type="SAM" id="Coils"/>
    </source>
</evidence>
<comment type="caution">
    <text evidence="2">The sequence shown here is derived from an EMBL/GenBank/DDBJ whole genome shotgun (WGS) entry which is preliminary data.</text>
</comment>
<dbReference type="RefSeq" id="WP_409545230.1">
    <property type="nucleotide sequence ID" value="NZ_JBKBDD010000015.1"/>
</dbReference>
<accession>A0ABW9LHD6</accession>
<name>A0ABW9LHD6_9MYCO</name>
<proteinExistence type="predicted"/>